<accession>A0AAN6SRL7</accession>
<keyword evidence="2" id="KW-0812">Transmembrane</keyword>
<dbReference type="Proteomes" id="UP001303115">
    <property type="component" value="Unassembled WGS sequence"/>
</dbReference>
<keyword evidence="4" id="KW-1185">Reference proteome</keyword>
<feature type="region of interest" description="Disordered" evidence="1">
    <location>
        <begin position="1031"/>
        <end position="1069"/>
    </location>
</feature>
<feature type="region of interest" description="Disordered" evidence="1">
    <location>
        <begin position="398"/>
        <end position="443"/>
    </location>
</feature>
<evidence type="ECO:0000256" key="1">
    <source>
        <dbReference type="SAM" id="MobiDB-lite"/>
    </source>
</evidence>
<keyword evidence="2" id="KW-0472">Membrane</keyword>
<dbReference type="AlphaFoldDB" id="A0AAN6SRL7"/>
<feature type="transmembrane region" description="Helical" evidence="2">
    <location>
        <begin position="949"/>
        <end position="968"/>
    </location>
</feature>
<organism evidence="3 4">
    <name type="scientific">Parachaetomium inaequale</name>
    <dbReference type="NCBI Taxonomy" id="2588326"/>
    <lineage>
        <taxon>Eukaryota</taxon>
        <taxon>Fungi</taxon>
        <taxon>Dikarya</taxon>
        <taxon>Ascomycota</taxon>
        <taxon>Pezizomycotina</taxon>
        <taxon>Sordariomycetes</taxon>
        <taxon>Sordariomycetidae</taxon>
        <taxon>Sordariales</taxon>
        <taxon>Chaetomiaceae</taxon>
        <taxon>Parachaetomium</taxon>
    </lineage>
</organism>
<evidence type="ECO:0000256" key="2">
    <source>
        <dbReference type="SAM" id="Phobius"/>
    </source>
</evidence>
<dbReference type="EMBL" id="MU854399">
    <property type="protein sequence ID" value="KAK4039473.1"/>
    <property type="molecule type" value="Genomic_DNA"/>
</dbReference>
<comment type="caution">
    <text evidence="3">The sequence shown here is derived from an EMBL/GenBank/DDBJ whole genome shotgun (WGS) entry which is preliminary data.</text>
</comment>
<proteinExistence type="predicted"/>
<feature type="compositionally biased region" description="Basic and acidic residues" evidence="1">
    <location>
        <begin position="430"/>
        <end position="440"/>
    </location>
</feature>
<sequence length="1069" mass="117680">MDSPIRASTHDTSSAGFQMTDFSSFLSHLTDAASAAWPDRFAVRYSKVKVLLMSWEKDDIGVEPEVRNLEAVFRGLYHYDTEYWKIPSRRSAVEVSRKVADLVDEHGQEGNLLILYYGGHARSSEQAGGSPVWAASRSRDSPTLQSSILHSFLGEVDCDVLLLHDCCHAHEAKDIFMGNGVVETLAAGGLDSVEAASSSFTASLVQELAHAAHTTDWLSIVELHRRLINRLQAWSPRISFTDDAYSLVQVDRRTGQPMFERPRRRTPTHSLLSKKPKTIVLTPLPPQTQRQSDDSLVLVNPPTGQSAVIPDGPNTLVTCRLRDQHVDAEKWRQWLLNAPEGAKGIQISALFPGLGIVLIIELPLAVWDLLPSSPAISFVAYTTGSNHISEFRRALLGPDADESEDTSEDELDDDWAETGKPRAGAWRKGTRPDNVKRAKESPTSPLWPKLFDSNCTGVDATENTSHCLTLAEMQGDDKTSKAARVIRAFLQDADSPSMRYIHDEIQGFCAPASFEVLTSGQEVAPDLVAILDEPSPDGPHARMHGTRFLSHGQLYEALAARAVPRLIDTEMKNEPSRPRKRLIYITNLDPASTLALASTASERLLRPLRESVHKHLSFQPGIDVKVDPSGDLGFELSFHLPHYAWRQNSRPCIDTRLDAGKQPLRSARSVGFLAASRGRTQTYIHEAQISCMIVGIDNRHWAAYGFFDTYHDGGESKYDVHSYQSTQGGPVMDPLTCGRHMADSYVLDAREYFLWSMEACVKEVKEEWENVGRQVMKALKPFVSPRSDTYTASIETNINLVLWTMNDNSRRAQRVLHEAIQVLEQLTQGLASTIYAWDRFKEHDLAYFDLDKNPGASQRKTIFRAIETDIRDLRSLQVSLLHQRECFKALTSRISNLTTHHTTQTSNALLTVAVSLPFTLTALLLHNPASASGGTGPTLSLLQFTPARYILASSVVACAAAAMFLVVVNWTAAKDRVDDLVSSVAASLRGLGGKGGEAVEFIPRLVSPYGGTGKKDGLGGGVVGSGWQRSGWWPEGSVGGKGKGYTQLPEEGGQGEDDDEVGSGRGLPF</sequence>
<reference evidence="4" key="1">
    <citation type="journal article" date="2023" name="Mol. Phylogenet. Evol.">
        <title>Genome-scale phylogeny and comparative genomics of the fungal order Sordariales.</title>
        <authorList>
            <person name="Hensen N."/>
            <person name="Bonometti L."/>
            <person name="Westerberg I."/>
            <person name="Brannstrom I.O."/>
            <person name="Guillou S."/>
            <person name="Cros-Aarteil S."/>
            <person name="Calhoun S."/>
            <person name="Haridas S."/>
            <person name="Kuo A."/>
            <person name="Mondo S."/>
            <person name="Pangilinan J."/>
            <person name="Riley R."/>
            <person name="LaButti K."/>
            <person name="Andreopoulos B."/>
            <person name="Lipzen A."/>
            <person name="Chen C."/>
            <person name="Yan M."/>
            <person name="Daum C."/>
            <person name="Ng V."/>
            <person name="Clum A."/>
            <person name="Steindorff A."/>
            <person name="Ohm R.A."/>
            <person name="Martin F."/>
            <person name="Silar P."/>
            <person name="Natvig D.O."/>
            <person name="Lalanne C."/>
            <person name="Gautier V."/>
            <person name="Ament-Velasquez S.L."/>
            <person name="Kruys A."/>
            <person name="Hutchinson M.I."/>
            <person name="Powell A.J."/>
            <person name="Barry K."/>
            <person name="Miller A.N."/>
            <person name="Grigoriev I.V."/>
            <person name="Debuchy R."/>
            <person name="Gladieux P."/>
            <person name="Hiltunen Thoren M."/>
            <person name="Johannesson H."/>
        </authorList>
    </citation>
    <scope>NUCLEOTIDE SEQUENCE [LARGE SCALE GENOMIC DNA]</scope>
    <source>
        <strain evidence="4">CBS 284.82</strain>
    </source>
</reference>
<keyword evidence="2" id="KW-1133">Transmembrane helix</keyword>
<protein>
    <submittedName>
        <fullName evidence="3">Uncharacterized protein</fullName>
    </submittedName>
</protein>
<name>A0AAN6SRL7_9PEZI</name>
<evidence type="ECO:0000313" key="3">
    <source>
        <dbReference type="EMBL" id="KAK4039473.1"/>
    </source>
</evidence>
<feature type="compositionally biased region" description="Acidic residues" evidence="1">
    <location>
        <begin position="399"/>
        <end position="416"/>
    </location>
</feature>
<evidence type="ECO:0000313" key="4">
    <source>
        <dbReference type="Proteomes" id="UP001303115"/>
    </source>
</evidence>
<gene>
    <name evidence="3" type="ORF">C8A01DRAFT_36511</name>
</gene>